<dbReference type="Pfam" id="PF13810">
    <property type="entry name" value="DUF4185"/>
    <property type="match status" value="1"/>
</dbReference>
<dbReference type="EMBL" id="FUZA01000002">
    <property type="protein sequence ID" value="SKB78191.1"/>
    <property type="molecule type" value="Genomic_DNA"/>
</dbReference>
<evidence type="ECO:0000313" key="2">
    <source>
        <dbReference type="EMBL" id="SKB78191.1"/>
    </source>
</evidence>
<sequence>MFIHTNMVFRFGILAYLKMKLQPLLRYSVLFLMAAMCSCGGDSSSKKEDVEVTRFNEKVFTAEPATDWTNLFLRKSGWFGGDGIFAIPFSGKDSEKNDSLLFLFSDTMVGEIRGDSLKPGFVMINNSVALLKGKTADSSNLAFRMAREKGAYKAIFSPKTNKPDKDTYFWLGDGFANPDANKDLFIFAYQITNTHDKSPFPFKETGNVLIRIPAGSRFPYTDQQQTQLPFNNYRNGEETISFGAGVFNNSESAGEAEPDGFVYVYGIKGKSKQLVSARVKPAQVGAFGDWEFWNGNGWSKDVKSVKALSDSVSNEMSVSYLSKGKYALVYQLGSIFPEICMQVGPTPVGPFGPRIVLYKTTNDIQDPDLFTYNAKVHPALSAPGELLISYNVNSFKFMEVITKKPNLYRPRFVRVKFRQQSSQTNP</sequence>
<gene>
    <name evidence="2" type="ORF">SAMN05660293_02118</name>
</gene>
<dbReference type="AlphaFoldDB" id="A0A1T5E2P1"/>
<evidence type="ECO:0000259" key="1">
    <source>
        <dbReference type="Pfam" id="PF13810"/>
    </source>
</evidence>
<dbReference type="Proteomes" id="UP000190897">
    <property type="component" value="Unassembled WGS sequence"/>
</dbReference>
<reference evidence="3" key="1">
    <citation type="submission" date="2017-02" db="EMBL/GenBank/DDBJ databases">
        <authorList>
            <person name="Varghese N."/>
            <person name="Submissions S."/>
        </authorList>
    </citation>
    <scope>NUCLEOTIDE SEQUENCE [LARGE SCALE GENOMIC DNA]</scope>
    <source>
        <strain evidence="3">DSM 22270</strain>
    </source>
</reference>
<dbReference type="InterPro" id="IPR025442">
    <property type="entry name" value="DUF4185"/>
</dbReference>
<proteinExistence type="predicted"/>
<name>A0A1T5E2P1_9BACT</name>
<keyword evidence="3" id="KW-1185">Reference proteome</keyword>
<dbReference type="STRING" id="651661.SAMN05660293_02118"/>
<organism evidence="2 3">
    <name type="scientific">Dyadobacter psychrophilus</name>
    <dbReference type="NCBI Taxonomy" id="651661"/>
    <lineage>
        <taxon>Bacteria</taxon>
        <taxon>Pseudomonadati</taxon>
        <taxon>Bacteroidota</taxon>
        <taxon>Cytophagia</taxon>
        <taxon>Cytophagales</taxon>
        <taxon>Spirosomataceae</taxon>
        <taxon>Dyadobacter</taxon>
    </lineage>
</organism>
<accession>A0A1T5E2P1</accession>
<feature type="domain" description="DUF4185" evidence="1">
    <location>
        <begin position="246"/>
        <end position="381"/>
    </location>
</feature>
<protein>
    <recommendedName>
        <fullName evidence="1">DUF4185 domain-containing protein</fullName>
    </recommendedName>
</protein>
<evidence type="ECO:0000313" key="3">
    <source>
        <dbReference type="Proteomes" id="UP000190897"/>
    </source>
</evidence>
<dbReference type="OrthoDB" id="9765957at2"/>